<keyword evidence="3" id="KW-0378">Hydrolase</keyword>
<dbReference type="EMBL" id="FNEM01000008">
    <property type="protein sequence ID" value="SDJ47198.1"/>
    <property type="molecule type" value="Genomic_DNA"/>
</dbReference>
<protein>
    <submittedName>
        <fullName evidence="3">Helicase conserved C-terminal domain-containing protein</fullName>
    </submittedName>
</protein>
<feature type="compositionally biased region" description="Polar residues" evidence="1">
    <location>
        <begin position="369"/>
        <end position="383"/>
    </location>
</feature>
<accession>A0A1G8U086</accession>
<feature type="region of interest" description="Disordered" evidence="1">
    <location>
        <begin position="354"/>
        <end position="383"/>
    </location>
</feature>
<name>A0A1G8U086_9GAMM</name>
<reference evidence="4" key="1">
    <citation type="submission" date="2016-10" db="EMBL/GenBank/DDBJ databases">
        <authorList>
            <person name="Varghese N."/>
            <person name="Submissions S."/>
        </authorList>
    </citation>
    <scope>NUCLEOTIDE SEQUENCE [LARGE SCALE GENOMIC DNA]</scope>
    <source>
        <strain evidence="4">DSM 23317</strain>
    </source>
</reference>
<dbReference type="AlphaFoldDB" id="A0A1G8U086"/>
<keyword evidence="4" id="KW-1185">Reference proteome</keyword>
<proteinExistence type="predicted"/>
<dbReference type="Pfam" id="PF00271">
    <property type="entry name" value="Helicase_C"/>
    <property type="match status" value="1"/>
</dbReference>
<dbReference type="InterPro" id="IPR027417">
    <property type="entry name" value="P-loop_NTPase"/>
</dbReference>
<dbReference type="Proteomes" id="UP000199527">
    <property type="component" value="Unassembled WGS sequence"/>
</dbReference>
<dbReference type="InterPro" id="IPR001650">
    <property type="entry name" value="Helicase_C-like"/>
</dbReference>
<evidence type="ECO:0000259" key="2">
    <source>
        <dbReference type="Pfam" id="PF00271"/>
    </source>
</evidence>
<keyword evidence="3" id="KW-0347">Helicase</keyword>
<dbReference type="Gene3D" id="3.40.50.300">
    <property type="entry name" value="P-loop containing nucleotide triphosphate hydrolases"/>
    <property type="match status" value="2"/>
</dbReference>
<keyword evidence="3" id="KW-0547">Nucleotide-binding</keyword>
<feature type="domain" description="Helicase C-terminal" evidence="2">
    <location>
        <begin position="215"/>
        <end position="315"/>
    </location>
</feature>
<evidence type="ECO:0000313" key="4">
    <source>
        <dbReference type="Proteomes" id="UP000199527"/>
    </source>
</evidence>
<dbReference type="PANTHER" id="PTHR47396">
    <property type="entry name" value="TYPE I RESTRICTION ENZYME ECOKI R PROTEIN"/>
    <property type="match status" value="1"/>
</dbReference>
<dbReference type="GO" id="GO:0005829">
    <property type="term" value="C:cytosol"/>
    <property type="evidence" value="ECO:0007669"/>
    <property type="project" value="TreeGrafter"/>
</dbReference>
<sequence>MMSAELAANLYRAGKIDFILCFAPSREVAAGLASTFERQVGQRFDGQIGAIGGAYTYQSMAYLDSVFWEMLDRYRVFVVFDEIHHCAGSNLNSANSWGEEILRHIQDRAAYTLALTGTPWRSDKRPIVLSRYGINGIECDYVYGLRDAVLDGVCRKPNIVLIDNDKLAIEEEGKHQEFAGISALLTGSKRAYRSILHNETALRHCLEIGVEKLNHLRRSNSAAAGLVVASSVSHARKVLQILKEQLGQSASLVTYRENNARQVISHFRLGDQPWIVSVGMISEGTDIPRIQVCCHLSSITTELYFRQILGRGIRITPECDGDTWLYTFAEPKIVEYANRIAEDLPEHQIVFQETEHTSDITTPERPCSPKSSAENPSTYDGTSSLMSEEWSVHVSEPSAVDKPRSMEFLGAFTQKLCGLVLPT</sequence>
<dbReference type="PANTHER" id="PTHR47396:SF1">
    <property type="entry name" value="ATP-DEPENDENT HELICASE IRC3-RELATED"/>
    <property type="match status" value="1"/>
</dbReference>
<evidence type="ECO:0000256" key="1">
    <source>
        <dbReference type="SAM" id="MobiDB-lite"/>
    </source>
</evidence>
<evidence type="ECO:0000313" key="3">
    <source>
        <dbReference type="EMBL" id="SDJ47198.1"/>
    </source>
</evidence>
<keyword evidence="3" id="KW-0067">ATP-binding</keyword>
<gene>
    <name evidence="3" type="ORF">SAMN04488540_108141</name>
</gene>
<dbReference type="InterPro" id="IPR050742">
    <property type="entry name" value="Helicase_Restrict-Modif_Enz"/>
</dbReference>
<dbReference type="SUPFAM" id="SSF52540">
    <property type="entry name" value="P-loop containing nucleoside triphosphate hydrolases"/>
    <property type="match status" value="2"/>
</dbReference>
<dbReference type="GO" id="GO:0004386">
    <property type="term" value="F:helicase activity"/>
    <property type="evidence" value="ECO:0007669"/>
    <property type="project" value="UniProtKB-KW"/>
</dbReference>
<organism evidence="3 4">
    <name type="scientific">Ferrimonas sediminum</name>
    <dbReference type="NCBI Taxonomy" id="718193"/>
    <lineage>
        <taxon>Bacteria</taxon>
        <taxon>Pseudomonadati</taxon>
        <taxon>Pseudomonadota</taxon>
        <taxon>Gammaproteobacteria</taxon>
        <taxon>Alteromonadales</taxon>
        <taxon>Ferrimonadaceae</taxon>
        <taxon>Ferrimonas</taxon>
    </lineage>
</organism>